<accession>A0A318LLD1</accession>
<reference evidence="2 3" key="1">
    <citation type="submission" date="2016-07" db="EMBL/GenBank/DDBJ databases">
        <title>Draft genome sequence of Prauserella sp. YIM 121212, isolated from alkaline soil.</title>
        <authorList>
            <person name="Ruckert C."/>
            <person name="Albersmeier A."/>
            <person name="Jiang C.-L."/>
            <person name="Jiang Y."/>
            <person name="Kalinowski J."/>
            <person name="Schneider O."/>
            <person name="Winkler A."/>
            <person name="Zotchev S.B."/>
        </authorList>
    </citation>
    <scope>NUCLEOTIDE SEQUENCE [LARGE SCALE GENOMIC DNA]</scope>
    <source>
        <strain evidence="2 3">YIM 121212</strain>
    </source>
</reference>
<keyword evidence="1" id="KW-1133">Transmembrane helix</keyword>
<evidence type="ECO:0000256" key="1">
    <source>
        <dbReference type="SAM" id="Phobius"/>
    </source>
</evidence>
<proteinExistence type="predicted"/>
<dbReference type="Pfam" id="PF14808">
    <property type="entry name" value="TMEM164"/>
    <property type="match status" value="1"/>
</dbReference>
<name>A0A318LLD1_9PSEU</name>
<feature type="transmembrane region" description="Helical" evidence="1">
    <location>
        <begin position="201"/>
        <end position="219"/>
    </location>
</feature>
<dbReference type="RefSeq" id="WP_245959728.1">
    <property type="nucleotide sequence ID" value="NZ_JBHVKT010000038.1"/>
</dbReference>
<feature type="transmembrane region" description="Helical" evidence="1">
    <location>
        <begin position="158"/>
        <end position="181"/>
    </location>
</feature>
<keyword evidence="1" id="KW-0472">Membrane</keyword>
<evidence type="ECO:0008006" key="4">
    <source>
        <dbReference type="Google" id="ProtNLM"/>
    </source>
</evidence>
<keyword evidence="1" id="KW-0812">Transmembrane</keyword>
<keyword evidence="3" id="KW-1185">Reference proteome</keyword>
<feature type="transmembrane region" description="Helical" evidence="1">
    <location>
        <begin position="70"/>
        <end position="90"/>
    </location>
</feature>
<gene>
    <name evidence="2" type="ORF">BA062_07950</name>
</gene>
<feature type="transmembrane region" description="Helical" evidence="1">
    <location>
        <begin position="97"/>
        <end position="116"/>
    </location>
</feature>
<evidence type="ECO:0000313" key="3">
    <source>
        <dbReference type="Proteomes" id="UP000247892"/>
    </source>
</evidence>
<dbReference type="Proteomes" id="UP000247892">
    <property type="component" value="Unassembled WGS sequence"/>
</dbReference>
<dbReference type="EMBL" id="MASU01000005">
    <property type="protein sequence ID" value="PXY35456.1"/>
    <property type="molecule type" value="Genomic_DNA"/>
</dbReference>
<dbReference type="InterPro" id="IPR011737">
    <property type="entry name" value="CHP02206_TP0381"/>
</dbReference>
<organism evidence="2 3">
    <name type="scientific">Prauserella flavalba</name>
    <dbReference type="NCBI Taxonomy" id="1477506"/>
    <lineage>
        <taxon>Bacteria</taxon>
        <taxon>Bacillati</taxon>
        <taxon>Actinomycetota</taxon>
        <taxon>Actinomycetes</taxon>
        <taxon>Pseudonocardiales</taxon>
        <taxon>Pseudonocardiaceae</taxon>
        <taxon>Prauserella</taxon>
    </lineage>
</organism>
<protein>
    <recommendedName>
        <fullName evidence="4">TIGR02206 family membrane protein</fullName>
    </recommendedName>
</protein>
<feature type="transmembrane region" description="Helical" evidence="1">
    <location>
        <begin position="128"/>
        <end position="146"/>
    </location>
</feature>
<evidence type="ECO:0000313" key="2">
    <source>
        <dbReference type="EMBL" id="PXY35456.1"/>
    </source>
</evidence>
<feature type="transmembrane region" description="Helical" evidence="1">
    <location>
        <begin position="12"/>
        <end position="31"/>
    </location>
</feature>
<dbReference type="NCBIfam" id="TIGR02206">
    <property type="entry name" value="intg_mem_TP0381"/>
    <property type="match status" value="1"/>
</dbReference>
<feature type="transmembrane region" description="Helical" evidence="1">
    <location>
        <begin position="43"/>
        <end position="64"/>
    </location>
</feature>
<comment type="caution">
    <text evidence="2">The sequence shown here is derived from an EMBL/GenBank/DDBJ whole genome shotgun (WGS) entry which is preliminary data.</text>
</comment>
<sequence length="250" mass="27827">MADGEFSAYGLSHWLVLAVFAAGAAALAGTGRRQRGTPAERRLSRVFAVVVLAAAVVVQTYSMITIRDPVNWIPLHLSDLAGPVVAYALWTRRPWPCALTYFWCLTLSSQALFFPVLTGPDFPSRTFVTFWGMHLLVVWAAVYLTWGVGRAPDWRGYWFSVTVTAGWAAVAMVFNAVAGTNYGYLSRAPESASLVDVLGPWPWYVLSIVALVLGVWALMTWPWTRRHHRHATTAPAFHHRPRRTQNKQGS</sequence>
<dbReference type="AlphaFoldDB" id="A0A318LLD1"/>